<name>A0A4D6MH26_VIGUN</name>
<accession>A0A4D6MH26</accession>
<dbReference type="EMBL" id="CP039351">
    <property type="protein sequence ID" value="QCE00318.1"/>
    <property type="molecule type" value="Genomic_DNA"/>
</dbReference>
<proteinExistence type="predicted"/>
<dbReference type="AlphaFoldDB" id="A0A4D6MH26"/>
<evidence type="ECO:0000313" key="2">
    <source>
        <dbReference type="Proteomes" id="UP000501690"/>
    </source>
</evidence>
<keyword evidence="2" id="KW-1185">Reference proteome</keyword>
<evidence type="ECO:0000313" key="1">
    <source>
        <dbReference type="EMBL" id="QCE00318.1"/>
    </source>
</evidence>
<reference evidence="1 2" key="1">
    <citation type="submission" date="2019-04" db="EMBL/GenBank/DDBJ databases">
        <title>An improved genome assembly and genetic linkage map for asparagus bean, Vigna unguiculata ssp. sesquipedialis.</title>
        <authorList>
            <person name="Xia Q."/>
            <person name="Zhang R."/>
            <person name="Dong Y."/>
        </authorList>
    </citation>
    <scope>NUCLEOTIDE SEQUENCE [LARGE SCALE GENOMIC DNA]</scope>
    <source>
        <tissue evidence="1">Leaf</tissue>
    </source>
</reference>
<dbReference type="Proteomes" id="UP000501690">
    <property type="component" value="Linkage Group LG7"/>
</dbReference>
<organism evidence="1 2">
    <name type="scientific">Vigna unguiculata</name>
    <name type="common">Cowpea</name>
    <dbReference type="NCBI Taxonomy" id="3917"/>
    <lineage>
        <taxon>Eukaryota</taxon>
        <taxon>Viridiplantae</taxon>
        <taxon>Streptophyta</taxon>
        <taxon>Embryophyta</taxon>
        <taxon>Tracheophyta</taxon>
        <taxon>Spermatophyta</taxon>
        <taxon>Magnoliopsida</taxon>
        <taxon>eudicotyledons</taxon>
        <taxon>Gunneridae</taxon>
        <taxon>Pentapetalae</taxon>
        <taxon>rosids</taxon>
        <taxon>fabids</taxon>
        <taxon>Fabales</taxon>
        <taxon>Fabaceae</taxon>
        <taxon>Papilionoideae</taxon>
        <taxon>50 kb inversion clade</taxon>
        <taxon>NPAAA clade</taxon>
        <taxon>indigoferoid/millettioid clade</taxon>
        <taxon>Phaseoleae</taxon>
        <taxon>Vigna</taxon>
    </lineage>
</organism>
<protein>
    <submittedName>
        <fullName evidence="1">Uncharacterized protein</fullName>
    </submittedName>
</protein>
<sequence>MKVSKQNQMVADARFTGAGSSSSPVKSAAAVAAMAFLQVKVAARFVVTARFCDGREWRKMVVARRGDVCAATVACEGRRSGAEVVAERSREEGNGVAMLLRWCCSDLFLAASGGVVDARVRCCHGEEGVLLFVVRRRWRRFAVVRRGGVMVQIPASGRWKGLPWLKHEEEELAPWLLRDLWWPEKVMAAAAAMVGGRRGEN</sequence>
<gene>
    <name evidence="1" type="ORF">DEO72_LG7g1608</name>
</gene>